<gene>
    <name evidence="3" type="ORF">TWF694_007458</name>
</gene>
<keyword evidence="2" id="KW-0342">GTP-binding</keyword>
<dbReference type="GO" id="GO:0003924">
    <property type="term" value="F:GTPase activity"/>
    <property type="evidence" value="ECO:0007669"/>
    <property type="project" value="InterPro"/>
</dbReference>
<dbReference type="GO" id="GO:0005525">
    <property type="term" value="F:GTP binding"/>
    <property type="evidence" value="ECO:0007669"/>
    <property type="project" value="UniProtKB-KW"/>
</dbReference>
<reference evidence="3 4" key="1">
    <citation type="submission" date="2019-10" db="EMBL/GenBank/DDBJ databases">
        <authorList>
            <person name="Palmer J.M."/>
        </authorList>
    </citation>
    <scope>NUCLEOTIDE SEQUENCE [LARGE SCALE GENOMIC DNA]</scope>
    <source>
        <strain evidence="3 4">TWF694</strain>
    </source>
</reference>
<keyword evidence="1" id="KW-0547">Nucleotide-binding</keyword>
<dbReference type="Proteomes" id="UP001365542">
    <property type="component" value="Unassembled WGS sequence"/>
</dbReference>
<dbReference type="InterPro" id="IPR002041">
    <property type="entry name" value="Ran_GTPase"/>
</dbReference>
<dbReference type="GO" id="GO:0005737">
    <property type="term" value="C:cytoplasm"/>
    <property type="evidence" value="ECO:0007669"/>
    <property type="project" value="TreeGrafter"/>
</dbReference>
<proteinExistence type="predicted"/>
<sequence>MENRMEASTITFPAEKGLEYYNMSARANYNFKEPFLYLAKKLLRKDDLEFLGDFVRVQEIIINDDQQTQLAKELEVTKNIKP</sequence>
<dbReference type="PANTHER" id="PTHR24071:SF0">
    <property type="entry name" value="GTP-BINDING NUCLEAR PROTEIN RAN"/>
    <property type="match status" value="1"/>
</dbReference>
<organism evidence="3 4">
    <name type="scientific">Orbilia ellipsospora</name>
    <dbReference type="NCBI Taxonomy" id="2528407"/>
    <lineage>
        <taxon>Eukaryota</taxon>
        <taxon>Fungi</taxon>
        <taxon>Dikarya</taxon>
        <taxon>Ascomycota</taxon>
        <taxon>Pezizomycotina</taxon>
        <taxon>Orbiliomycetes</taxon>
        <taxon>Orbiliales</taxon>
        <taxon>Orbiliaceae</taxon>
        <taxon>Orbilia</taxon>
    </lineage>
</organism>
<dbReference type="AlphaFoldDB" id="A0AAV9XI89"/>
<dbReference type="GO" id="GO:0005634">
    <property type="term" value="C:nucleus"/>
    <property type="evidence" value="ECO:0007669"/>
    <property type="project" value="TreeGrafter"/>
</dbReference>
<dbReference type="PANTHER" id="PTHR24071">
    <property type="entry name" value="RAN GTPASE"/>
    <property type="match status" value="1"/>
</dbReference>
<dbReference type="EMBL" id="JAVHJO010000003">
    <property type="protein sequence ID" value="KAK6541666.1"/>
    <property type="molecule type" value="Genomic_DNA"/>
</dbReference>
<comment type="caution">
    <text evidence="3">The sequence shown here is derived from an EMBL/GenBank/DDBJ whole genome shotgun (WGS) entry which is preliminary data.</text>
</comment>
<protein>
    <submittedName>
        <fullName evidence="3">Uncharacterized protein</fullName>
    </submittedName>
</protein>
<accession>A0AAV9XI89</accession>
<evidence type="ECO:0000313" key="4">
    <source>
        <dbReference type="Proteomes" id="UP001365542"/>
    </source>
</evidence>
<evidence type="ECO:0000256" key="2">
    <source>
        <dbReference type="ARBA" id="ARBA00023134"/>
    </source>
</evidence>
<keyword evidence="4" id="KW-1185">Reference proteome</keyword>
<evidence type="ECO:0000256" key="1">
    <source>
        <dbReference type="ARBA" id="ARBA00022741"/>
    </source>
</evidence>
<dbReference type="GO" id="GO:0000054">
    <property type="term" value="P:ribosomal subunit export from nucleus"/>
    <property type="evidence" value="ECO:0007669"/>
    <property type="project" value="TreeGrafter"/>
</dbReference>
<dbReference type="InterPro" id="IPR027417">
    <property type="entry name" value="P-loop_NTPase"/>
</dbReference>
<dbReference type="GO" id="GO:0006606">
    <property type="term" value="P:protein import into nucleus"/>
    <property type="evidence" value="ECO:0007669"/>
    <property type="project" value="TreeGrafter"/>
</dbReference>
<name>A0AAV9XI89_9PEZI</name>
<evidence type="ECO:0000313" key="3">
    <source>
        <dbReference type="EMBL" id="KAK6541666.1"/>
    </source>
</evidence>
<dbReference type="Gene3D" id="3.40.50.300">
    <property type="entry name" value="P-loop containing nucleotide triphosphate hydrolases"/>
    <property type="match status" value="1"/>
</dbReference>